<dbReference type="PANTHER" id="PTHR30371">
    <property type="entry name" value="SEC-INDEPENDENT PROTEIN TRANSLOCASE PROTEIN TATC"/>
    <property type="match status" value="1"/>
</dbReference>
<evidence type="ECO:0000256" key="4">
    <source>
        <dbReference type="ARBA" id="ARBA00023136"/>
    </source>
</evidence>
<keyword evidence="7" id="KW-1185">Reference proteome</keyword>
<name>A0A2S7WAD5_9FLAO</name>
<dbReference type="OrthoDB" id="9777044at2"/>
<dbReference type="GO" id="GO:0033281">
    <property type="term" value="C:TAT protein transport complex"/>
    <property type="evidence" value="ECO:0007669"/>
    <property type="project" value="UniProtKB-UniRule"/>
</dbReference>
<gene>
    <name evidence="5" type="primary">tatC</name>
    <name evidence="6" type="ORF">BTO13_04490</name>
</gene>
<comment type="subcellular location">
    <subcellularLocation>
        <location evidence="5">Cell membrane</location>
        <topology evidence="5">Multi-pass membrane protein</topology>
    </subcellularLocation>
    <subcellularLocation>
        <location evidence="1">Membrane</location>
        <topology evidence="1">Multi-pass membrane protein</topology>
    </subcellularLocation>
</comment>
<organism evidence="6 7">
    <name type="scientific">Polaribacter gangjinensis</name>
    <dbReference type="NCBI Taxonomy" id="574710"/>
    <lineage>
        <taxon>Bacteria</taxon>
        <taxon>Pseudomonadati</taxon>
        <taxon>Bacteroidota</taxon>
        <taxon>Flavobacteriia</taxon>
        <taxon>Flavobacteriales</taxon>
        <taxon>Flavobacteriaceae</taxon>
    </lineage>
</organism>
<proteinExistence type="inferred from homology"/>
<comment type="function">
    <text evidence="5">Part of the twin-arginine translocation (Tat) system that transports large folded proteins containing a characteristic twin-arginine motif in their signal peptide across membranes.</text>
</comment>
<protein>
    <recommendedName>
        <fullName evidence="5">Sec-independent protein translocase protein TatC</fullName>
    </recommendedName>
</protein>
<dbReference type="GO" id="GO:0009977">
    <property type="term" value="F:proton motive force dependent protein transmembrane transporter activity"/>
    <property type="evidence" value="ECO:0007669"/>
    <property type="project" value="TreeGrafter"/>
</dbReference>
<evidence type="ECO:0000256" key="5">
    <source>
        <dbReference type="HAMAP-Rule" id="MF_00902"/>
    </source>
</evidence>
<reference evidence="6 7" key="1">
    <citation type="submission" date="2016-12" db="EMBL/GenBank/DDBJ databases">
        <title>Trade-off between light-utilization and light-protection in marine flavobacteria.</title>
        <authorList>
            <person name="Kumagai Y."/>
            <person name="Yoshizawa S."/>
            <person name="Kogure K."/>
            <person name="Iwasaki W."/>
        </authorList>
    </citation>
    <scope>NUCLEOTIDE SEQUENCE [LARGE SCALE GENOMIC DNA]</scope>
    <source>
        <strain evidence="6 7">KCTC 22729</strain>
    </source>
</reference>
<keyword evidence="5" id="KW-0653">Protein transport</keyword>
<feature type="transmembrane region" description="Helical" evidence="5">
    <location>
        <begin position="135"/>
        <end position="163"/>
    </location>
</feature>
<dbReference type="HAMAP" id="MF_00902">
    <property type="entry name" value="TatC"/>
    <property type="match status" value="1"/>
</dbReference>
<accession>A0A2S7WAD5</accession>
<dbReference type="GO" id="GO:0043953">
    <property type="term" value="P:protein transport by the Tat complex"/>
    <property type="evidence" value="ECO:0007669"/>
    <property type="project" value="UniProtKB-UniRule"/>
</dbReference>
<evidence type="ECO:0000313" key="6">
    <source>
        <dbReference type="EMBL" id="PQJ74563.1"/>
    </source>
</evidence>
<dbReference type="PANTHER" id="PTHR30371:SF0">
    <property type="entry name" value="SEC-INDEPENDENT PROTEIN TRANSLOCASE PROTEIN TATC, CHLOROPLASTIC-RELATED"/>
    <property type="match status" value="1"/>
</dbReference>
<evidence type="ECO:0000256" key="1">
    <source>
        <dbReference type="ARBA" id="ARBA00004141"/>
    </source>
</evidence>
<dbReference type="EMBL" id="MSCL01000001">
    <property type="protein sequence ID" value="PQJ74563.1"/>
    <property type="molecule type" value="Genomic_DNA"/>
</dbReference>
<dbReference type="GO" id="GO:0065002">
    <property type="term" value="P:intracellular protein transmembrane transport"/>
    <property type="evidence" value="ECO:0007669"/>
    <property type="project" value="TreeGrafter"/>
</dbReference>
<dbReference type="AlphaFoldDB" id="A0A2S7WAD5"/>
<evidence type="ECO:0000313" key="7">
    <source>
        <dbReference type="Proteomes" id="UP000237608"/>
    </source>
</evidence>
<dbReference type="Proteomes" id="UP000237608">
    <property type="component" value="Unassembled WGS sequence"/>
</dbReference>
<dbReference type="RefSeq" id="WP_105045712.1">
    <property type="nucleotide sequence ID" value="NZ_CP150662.1"/>
</dbReference>
<comment type="subunit">
    <text evidence="5">Forms a complex with TatA.</text>
</comment>
<dbReference type="NCBIfam" id="TIGR00945">
    <property type="entry name" value="tatC"/>
    <property type="match status" value="1"/>
</dbReference>
<keyword evidence="5" id="KW-1003">Cell membrane</keyword>
<comment type="caution">
    <text evidence="6">The sequence shown here is derived from an EMBL/GenBank/DDBJ whole genome shotgun (WGS) entry which is preliminary data.</text>
</comment>
<keyword evidence="5" id="KW-0811">Translocation</keyword>
<comment type="similarity">
    <text evidence="5">Belongs to the TatC family.</text>
</comment>
<dbReference type="InterPro" id="IPR002033">
    <property type="entry name" value="TatC"/>
</dbReference>
<sequence length="276" mass="31715">MAAQQKEMSFLGHLEELRWHLVRSAAVVIILAVVFFVYSEQVYDYFLLAHIQPDFITYQVFCDFFNFFGMDSDFCHVTFSDKKLQSIEVTSQLMNSLWSSIILGIIVAFPYLLWEIWRFVAPGLTDQEIKHSRGFIFIASLLFFIGVLFSFYVIAPISIHFLYNFQISDNIVNSFTLQSHISLVTNLLIGVSVIFELPVVIYFLTKIGLLTPQFLRKYRKHSLVLVLIVAAIITPPDIASQIIVTIPIMILYEVGILVSQRVIKNQEKNAQKSSRV</sequence>
<keyword evidence="4 5" id="KW-0472">Membrane</keyword>
<dbReference type="PRINTS" id="PR01840">
    <property type="entry name" value="TATCFAMILY"/>
</dbReference>
<feature type="transmembrane region" description="Helical" evidence="5">
    <location>
        <begin position="96"/>
        <end position="114"/>
    </location>
</feature>
<feature type="transmembrane region" description="Helical" evidence="5">
    <location>
        <begin position="21"/>
        <end position="38"/>
    </location>
</feature>
<keyword evidence="2 5" id="KW-0812">Transmembrane</keyword>
<evidence type="ECO:0000256" key="3">
    <source>
        <dbReference type="ARBA" id="ARBA00022989"/>
    </source>
</evidence>
<feature type="transmembrane region" description="Helical" evidence="5">
    <location>
        <begin position="183"/>
        <end position="204"/>
    </location>
</feature>
<keyword evidence="5" id="KW-0813">Transport</keyword>
<comment type="caution">
    <text evidence="5">Lacks conserved residue(s) required for the propagation of feature annotation.</text>
</comment>
<feature type="transmembrane region" description="Helical" evidence="5">
    <location>
        <begin position="224"/>
        <end position="252"/>
    </location>
</feature>
<dbReference type="Pfam" id="PF00902">
    <property type="entry name" value="TatC"/>
    <property type="match status" value="1"/>
</dbReference>
<evidence type="ECO:0000256" key="2">
    <source>
        <dbReference type="ARBA" id="ARBA00022692"/>
    </source>
</evidence>
<keyword evidence="3 5" id="KW-1133">Transmembrane helix</keyword>